<sequence length="220" mass="25891">MRLSKQFFFSVEGETELWYLQWLSRSINASERATFKASFDCKIEKDPLSRAKGMSVLGKTIVSHIFDRESEELVHVQQFSTTLERMKKAQYIGKAITYKLGYSNFAFDLWMILHKADCNRALNYRHQYLEPINRAFNEQFPSMKEYKKEDNFKRLLGKLTLADVWVAVDRAERIMERNRENGFPLQRHCGYEYYTVNPALSVGEIVKNILEGCDVPRDFN</sequence>
<keyword evidence="2" id="KW-1185">Reference proteome</keyword>
<dbReference type="EMBL" id="QUWK01000022">
    <property type="protein sequence ID" value="RFU93719.1"/>
    <property type="molecule type" value="Genomic_DNA"/>
</dbReference>
<dbReference type="InterPro" id="IPR025591">
    <property type="entry name" value="RloB"/>
</dbReference>
<dbReference type="Pfam" id="PF13707">
    <property type="entry name" value="RloB"/>
    <property type="match status" value="1"/>
</dbReference>
<organism evidence="1 2">
    <name type="scientific">Sphaerochaeta halotolerans</name>
    <dbReference type="NCBI Taxonomy" id="2293840"/>
    <lineage>
        <taxon>Bacteria</taxon>
        <taxon>Pseudomonadati</taxon>
        <taxon>Spirochaetota</taxon>
        <taxon>Spirochaetia</taxon>
        <taxon>Spirochaetales</taxon>
        <taxon>Sphaerochaetaceae</taxon>
        <taxon>Sphaerochaeta</taxon>
    </lineage>
</organism>
<dbReference type="RefSeq" id="WP_117331526.1">
    <property type="nucleotide sequence ID" value="NZ_QUWK01000022.1"/>
</dbReference>
<evidence type="ECO:0000313" key="1">
    <source>
        <dbReference type="EMBL" id="RFU93719.1"/>
    </source>
</evidence>
<dbReference type="AlphaFoldDB" id="A0A372MD50"/>
<proteinExistence type="predicted"/>
<name>A0A372MD50_9SPIR</name>
<protein>
    <submittedName>
        <fullName evidence="1">RloB domain-containing protein</fullName>
    </submittedName>
</protein>
<evidence type="ECO:0000313" key="2">
    <source>
        <dbReference type="Proteomes" id="UP000264002"/>
    </source>
</evidence>
<gene>
    <name evidence="1" type="ORF">DYP60_13400</name>
</gene>
<reference evidence="1 2" key="2">
    <citation type="submission" date="2018-09" db="EMBL/GenBank/DDBJ databases">
        <title>Genome of Sphaerochaeta halotolerans strain 4-11.</title>
        <authorList>
            <person name="Nazina T.N."/>
            <person name="Sokolova D.S."/>
        </authorList>
    </citation>
    <scope>NUCLEOTIDE SEQUENCE [LARGE SCALE GENOMIC DNA]</scope>
    <source>
        <strain evidence="1 2">4-11</strain>
    </source>
</reference>
<comment type="caution">
    <text evidence="1">The sequence shown here is derived from an EMBL/GenBank/DDBJ whole genome shotgun (WGS) entry which is preliminary data.</text>
</comment>
<accession>A0A372MD50</accession>
<dbReference type="OrthoDB" id="2080274at2"/>
<dbReference type="Proteomes" id="UP000264002">
    <property type="component" value="Unassembled WGS sequence"/>
</dbReference>
<reference evidence="2" key="1">
    <citation type="submission" date="2018-08" db="EMBL/GenBank/DDBJ databases">
        <authorList>
            <person name="Grouzdev D.S."/>
            <person name="Krutkina M.S."/>
        </authorList>
    </citation>
    <scope>NUCLEOTIDE SEQUENCE [LARGE SCALE GENOMIC DNA]</scope>
    <source>
        <strain evidence="2">4-11</strain>
    </source>
</reference>